<evidence type="ECO:0000313" key="2">
    <source>
        <dbReference type="Proteomes" id="UP000013047"/>
    </source>
</evidence>
<keyword evidence="2" id="KW-1185">Reference proteome</keyword>
<name>N6ZRB1_9RHOO</name>
<gene>
    <name evidence="1" type="ORF">C667_10900</name>
</gene>
<protein>
    <submittedName>
        <fullName evidence="1">Uncharacterized protein</fullName>
    </submittedName>
</protein>
<dbReference type="AlphaFoldDB" id="N6ZRB1"/>
<evidence type="ECO:0000313" key="1">
    <source>
        <dbReference type="EMBL" id="ENO97047.1"/>
    </source>
</evidence>
<accession>N6ZRB1</accession>
<organism evidence="1 2">
    <name type="scientific">Thauera phenylacetica B4P</name>
    <dbReference type="NCBI Taxonomy" id="1234382"/>
    <lineage>
        <taxon>Bacteria</taxon>
        <taxon>Pseudomonadati</taxon>
        <taxon>Pseudomonadota</taxon>
        <taxon>Betaproteobacteria</taxon>
        <taxon>Rhodocyclales</taxon>
        <taxon>Zoogloeaceae</taxon>
        <taxon>Thauera</taxon>
    </lineage>
</organism>
<dbReference type="RefSeq" id="WP_004362929.1">
    <property type="nucleotide sequence ID" value="NZ_AMXF01000067.1"/>
</dbReference>
<proteinExistence type="predicted"/>
<dbReference type="EMBL" id="AMXF01000067">
    <property type="protein sequence ID" value="ENO97047.1"/>
    <property type="molecule type" value="Genomic_DNA"/>
</dbReference>
<reference evidence="1 2" key="1">
    <citation type="submission" date="2012-09" db="EMBL/GenBank/DDBJ databases">
        <title>Draft Genome Sequences of 6 Strains from Genus Thauera.</title>
        <authorList>
            <person name="Liu B."/>
            <person name="Shapleigh J.P."/>
            <person name="Frostegard A.H."/>
        </authorList>
    </citation>
    <scope>NUCLEOTIDE SEQUENCE [LARGE SCALE GENOMIC DNA]</scope>
    <source>
        <strain evidence="1 2">B4P</strain>
    </source>
</reference>
<dbReference type="Proteomes" id="UP000013047">
    <property type="component" value="Unassembled WGS sequence"/>
</dbReference>
<comment type="caution">
    <text evidence="1">The sequence shown here is derived from an EMBL/GenBank/DDBJ whole genome shotgun (WGS) entry which is preliminary data.</text>
</comment>
<sequence length="84" mass="9478">MQLVVSSGKVLIDAEREQALREFAHGMPLPEPSRRDIATMLEWIDIAIGTLDRDNELDAARYAALVLDKQYLRLAARGLMPTRN</sequence>